<name>I0ANC4_IGNAJ</name>
<dbReference type="PATRIC" id="fig|945713.3.peg.2795"/>
<comment type="subcellular location">
    <subcellularLocation>
        <location evidence="1">Cell inner membrane</location>
        <topology evidence="1">Peripheral membrane protein</topology>
        <orientation evidence="1">Cytoplasmic side</orientation>
    </subcellularLocation>
</comment>
<organism evidence="3 4">
    <name type="scientific">Ignavibacterium album (strain DSM 19864 / JCM 16511 / NBRC 101810 / Mat9-16)</name>
    <dbReference type="NCBI Taxonomy" id="945713"/>
    <lineage>
        <taxon>Bacteria</taxon>
        <taxon>Pseudomonadati</taxon>
        <taxon>Ignavibacteriota</taxon>
        <taxon>Ignavibacteria</taxon>
        <taxon>Ignavibacteriales</taxon>
        <taxon>Ignavibacteriaceae</taxon>
        <taxon>Ignavibacterium</taxon>
    </lineage>
</organism>
<dbReference type="SMART" id="SM01234">
    <property type="entry name" value="Haemolytic"/>
    <property type="match status" value="1"/>
</dbReference>
<dbReference type="Proteomes" id="UP000007394">
    <property type="component" value="Chromosome"/>
</dbReference>
<dbReference type="NCBIfam" id="TIGR00278">
    <property type="entry name" value="membrane protein insertion efficiency factor YidD"/>
    <property type="match status" value="1"/>
</dbReference>
<dbReference type="Pfam" id="PF01809">
    <property type="entry name" value="YidD"/>
    <property type="match status" value="1"/>
</dbReference>
<evidence type="ECO:0000256" key="2">
    <source>
        <dbReference type="SAM" id="Phobius"/>
    </source>
</evidence>
<dbReference type="InterPro" id="IPR002696">
    <property type="entry name" value="Membr_insert_effic_factor_YidD"/>
</dbReference>
<dbReference type="HOGENOM" id="CLU_144811_6_1_10"/>
<feature type="transmembrane region" description="Helical" evidence="2">
    <location>
        <begin position="12"/>
        <end position="32"/>
    </location>
</feature>
<dbReference type="AlphaFoldDB" id="I0ANC4"/>
<keyword evidence="2" id="KW-0812">Transmembrane</keyword>
<dbReference type="STRING" id="945713.IALB_2778"/>
<comment type="similarity">
    <text evidence="1">Belongs to the UPF0161 family.</text>
</comment>
<dbReference type="HAMAP" id="MF_00386">
    <property type="entry name" value="UPF0161_YidD"/>
    <property type="match status" value="1"/>
</dbReference>
<dbReference type="eggNOG" id="COG0759">
    <property type="taxonomic scope" value="Bacteria"/>
</dbReference>
<dbReference type="PANTHER" id="PTHR33383">
    <property type="entry name" value="MEMBRANE PROTEIN INSERTION EFFICIENCY FACTOR-RELATED"/>
    <property type="match status" value="1"/>
</dbReference>
<keyword evidence="1 2" id="KW-0472">Membrane</keyword>
<gene>
    <name evidence="3" type="ordered locus">IALB_2778</name>
</gene>
<sequence length="81" mass="9290">MIKETINKILKLLAFPFIILIKIYQIFISPLFPSSCRYTPTCSQYTLEALKKYGLLKGLWLGIKRISRCHPWGGSGYDPVP</sequence>
<dbReference type="RefSeq" id="WP_014561622.1">
    <property type="nucleotide sequence ID" value="NC_017464.1"/>
</dbReference>
<dbReference type="KEGG" id="ial:IALB_2778"/>
<dbReference type="EMBL" id="CP003418">
    <property type="protein sequence ID" value="AFH50481.1"/>
    <property type="molecule type" value="Genomic_DNA"/>
</dbReference>
<evidence type="ECO:0000256" key="1">
    <source>
        <dbReference type="HAMAP-Rule" id="MF_00386"/>
    </source>
</evidence>
<comment type="function">
    <text evidence="1">Could be involved in insertion of integral membrane proteins into the membrane.</text>
</comment>
<proteinExistence type="inferred from homology"/>
<evidence type="ECO:0000313" key="3">
    <source>
        <dbReference type="EMBL" id="AFH50481.1"/>
    </source>
</evidence>
<protein>
    <recommendedName>
        <fullName evidence="1">Putative membrane protein insertion efficiency factor</fullName>
    </recommendedName>
</protein>
<reference evidence="3 4" key="1">
    <citation type="journal article" date="2012" name="Front. Microbiol.">
        <title>Complete genome of Ignavibacterium album, a metabolically versatile, flagellated, facultative anaerobe from the phylum Chlorobi.</title>
        <authorList>
            <person name="Liu Z."/>
            <person name="Frigaard N.-U."/>
            <person name="Vogl K."/>
            <person name="Iino T."/>
            <person name="Ohkuma M."/>
            <person name="Overmann J."/>
            <person name="Bryant D.A."/>
        </authorList>
    </citation>
    <scope>NUCLEOTIDE SEQUENCE [LARGE SCALE GENOMIC DNA]</scope>
    <source>
        <strain evidence="4">DSM 19864 / JCM 16511 / NBRC 101810 / Mat9-16</strain>
    </source>
</reference>
<dbReference type="GO" id="GO:0005886">
    <property type="term" value="C:plasma membrane"/>
    <property type="evidence" value="ECO:0007669"/>
    <property type="project" value="UniProtKB-SubCell"/>
</dbReference>
<keyword evidence="2" id="KW-1133">Transmembrane helix</keyword>
<accession>I0ANC4</accession>
<keyword evidence="1" id="KW-0997">Cell inner membrane</keyword>
<dbReference type="PANTHER" id="PTHR33383:SF1">
    <property type="entry name" value="MEMBRANE PROTEIN INSERTION EFFICIENCY FACTOR-RELATED"/>
    <property type="match status" value="1"/>
</dbReference>
<evidence type="ECO:0000313" key="4">
    <source>
        <dbReference type="Proteomes" id="UP000007394"/>
    </source>
</evidence>
<keyword evidence="4" id="KW-1185">Reference proteome</keyword>
<keyword evidence="1" id="KW-1003">Cell membrane</keyword>